<comment type="similarity">
    <text evidence="2 7">Belongs to the peptidase S41B family.</text>
</comment>
<evidence type="ECO:0000256" key="9">
    <source>
        <dbReference type="PIRSR" id="PIRSR036421-3"/>
    </source>
</evidence>
<accession>A0A2S7IHY2</accession>
<keyword evidence="4 7" id="KW-0645">Protease</keyword>
<evidence type="ECO:0000256" key="5">
    <source>
        <dbReference type="ARBA" id="ARBA00022801"/>
    </source>
</evidence>
<gene>
    <name evidence="14" type="ORF">C5O19_19985</name>
</gene>
<dbReference type="Gene3D" id="2.120.10.60">
    <property type="entry name" value="Tricorn protease N-terminal domain"/>
    <property type="match status" value="2"/>
</dbReference>
<evidence type="ECO:0000256" key="8">
    <source>
        <dbReference type="PIRSR" id="PIRSR036421-1"/>
    </source>
</evidence>
<dbReference type="Gene3D" id="3.30.750.44">
    <property type="match status" value="1"/>
</dbReference>
<dbReference type="Pfam" id="PF14684">
    <property type="entry name" value="Tricorn_C1"/>
    <property type="match status" value="1"/>
</dbReference>
<dbReference type="InterPro" id="IPR029045">
    <property type="entry name" value="ClpP/crotonase-like_dom_sf"/>
</dbReference>
<dbReference type="Gene3D" id="2.120.10.30">
    <property type="entry name" value="TolB, C-terminal domain"/>
    <property type="match status" value="1"/>
</dbReference>
<dbReference type="SUPFAM" id="SSF50156">
    <property type="entry name" value="PDZ domain-like"/>
    <property type="match status" value="1"/>
</dbReference>
<dbReference type="SUPFAM" id="SSF69304">
    <property type="entry name" value="Tricorn protease N-terminal domain"/>
    <property type="match status" value="1"/>
</dbReference>
<dbReference type="Gene3D" id="2.30.42.10">
    <property type="match status" value="1"/>
</dbReference>
<dbReference type="InterPro" id="IPR005151">
    <property type="entry name" value="Tail-specific_protease"/>
</dbReference>
<protein>
    <recommendedName>
        <fullName evidence="7">Tricorn protease homolog</fullName>
        <ecNumber evidence="7">3.4.21.-</ecNumber>
    </recommendedName>
</protein>
<keyword evidence="5 7" id="KW-0378">Hydrolase</keyword>
<keyword evidence="10" id="KW-0732">Signal</keyword>
<dbReference type="EMBL" id="PTRA01000004">
    <property type="protein sequence ID" value="PQA55690.1"/>
    <property type="molecule type" value="Genomic_DNA"/>
</dbReference>
<comment type="function">
    <text evidence="7">Degrades oligopeptides.</text>
</comment>
<organism evidence="14 15">
    <name type="scientific">Siphonobacter curvatus</name>
    <dbReference type="NCBI Taxonomy" id="2094562"/>
    <lineage>
        <taxon>Bacteria</taxon>
        <taxon>Pseudomonadati</taxon>
        <taxon>Bacteroidota</taxon>
        <taxon>Cytophagia</taxon>
        <taxon>Cytophagales</taxon>
        <taxon>Cytophagaceae</taxon>
        <taxon>Siphonobacter</taxon>
    </lineage>
</organism>
<dbReference type="InterPro" id="IPR012393">
    <property type="entry name" value="Tricorn_protease"/>
</dbReference>
<dbReference type="GO" id="GO:0008236">
    <property type="term" value="F:serine-type peptidase activity"/>
    <property type="evidence" value="ECO:0007669"/>
    <property type="project" value="UniProtKB-UniRule"/>
</dbReference>
<evidence type="ECO:0000313" key="15">
    <source>
        <dbReference type="Proteomes" id="UP000239590"/>
    </source>
</evidence>
<dbReference type="AlphaFoldDB" id="A0A2S7IHY2"/>
<dbReference type="CDD" id="cd07562">
    <property type="entry name" value="Peptidase_S41_TRI"/>
    <property type="match status" value="1"/>
</dbReference>
<dbReference type="InterPro" id="IPR036034">
    <property type="entry name" value="PDZ_sf"/>
</dbReference>
<dbReference type="InterPro" id="IPR028204">
    <property type="entry name" value="Tricorn_C1"/>
</dbReference>
<evidence type="ECO:0000259" key="12">
    <source>
        <dbReference type="Pfam" id="PF14684"/>
    </source>
</evidence>
<evidence type="ECO:0000259" key="11">
    <source>
        <dbReference type="Pfam" id="PF03572"/>
    </source>
</evidence>
<dbReference type="Pfam" id="PF14685">
    <property type="entry name" value="PDZ_Tricorn"/>
    <property type="match status" value="1"/>
</dbReference>
<feature type="chain" id="PRO_5015392469" description="Tricorn protease homolog" evidence="10">
    <location>
        <begin position="20"/>
        <end position="1074"/>
    </location>
</feature>
<dbReference type="SUPFAM" id="SSF52096">
    <property type="entry name" value="ClpP/crotonase"/>
    <property type="match status" value="1"/>
</dbReference>
<dbReference type="Gene3D" id="3.90.226.10">
    <property type="entry name" value="2-enoyl-CoA Hydratase, Chain A, domain 1"/>
    <property type="match status" value="1"/>
</dbReference>
<dbReference type="PANTHER" id="PTHR43253">
    <property type="entry name" value="TRICORN PROTEASE HOMOLOG 2-RELATED"/>
    <property type="match status" value="1"/>
</dbReference>
<comment type="caution">
    <text evidence="14">The sequence shown here is derived from an EMBL/GenBank/DDBJ whole genome shotgun (WGS) entry which is preliminary data.</text>
</comment>
<dbReference type="OrthoDB" id="9815657at2"/>
<dbReference type="InterPro" id="IPR029414">
    <property type="entry name" value="Tricorn_PDZ"/>
</dbReference>
<dbReference type="Pfam" id="PF03572">
    <property type="entry name" value="Peptidase_S41"/>
    <property type="match status" value="1"/>
</dbReference>
<evidence type="ECO:0000256" key="2">
    <source>
        <dbReference type="ARBA" id="ARBA00008524"/>
    </source>
</evidence>
<dbReference type="InterPro" id="IPR011659">
    <property type="entry name" value="WD40"/>
</dbReference>
<evidence type="ECO:0000313" key="14">
    <source>
        <dbReference type="EMBL" id="PQA55690.1"/>
    </source>
</evidence>
<sequence>MKKIITALLLASWALVSQAQQTPSWLRYPALSPDGKTIVFTYKGDLWKVAATGGVATPLTFHEAHDFMPVWSRDSKTIAFASDRYGNFDVFTIAVDGGEAKRLTYHSAAEYPYEFTPDGKQVVFGSARMDVASNRQFPTGSQPELYKVSLQGGRVEQLFTTPAEDVKFSKDGNKLVYHDKKGGENAWRKHHVSSITRDIWVYDAKAKKHTKLTTFAGEDRNPIFADNDKSLVYLSEGNGSFNVYKLSLDNPTQPQALTSFKKHPVRFLSQAQNGTLCFSYDGDLYTMQPSGKPQKLSISIAADARSNNEKVLPVSGGVRGMAVSPNGKEVAFLFRGEVFVSSLEGGITKRITNTPEQETDVSFSPDGKALLYASERGNTWKIYETRITRKEEPYFYASTLIKETPIIDNSKENYEPEYSPDGKEIAFIENRMTLKVYNIASKQTRSILTDKELFSMRDNDQYFQWSPDSKWFLFDYSMPGIAAGEIGIVEASGKGKVRNLTESGFQDFRAKWVMGGKAMLWFSNRDGLRAAAMSGGGTSDVYAMFFTQEAFDKFKLSKEEAALAKDIDEKNAKADTTKKKDAKVAKKDSVKNILIEWEGLADRKAKLTIHSASLADALISKDGETLYYLARFEKGYNLWSTNLRTKETKMLIPLNSGGGSMVWDKDQKNIFLNTDGRIVKIDPATSKQEGINVSGEMMLNTLAERQFMFEHVWRRTKETFYTGGYHGINWDSYKPDYEKYLPHISNNYEFSEMLSELLGELNVSHSGSSYGSFNANADQTASLGIFYDPNFSGNGIKVEEVLANGPLSKANLNVKPGMIIEAIDGETITPARDLAQYLNRKAGKNTLLTVVDGKERREIIVKPVSLGEESALLYRRWVKRNQDEVERLSKGQLGYVHIPGMNDGAYRMTYEEVMGKYADKKGIVIDTRFNGGGDLVADLAMFLSGKKFMDYTTDTRSNGYEPNFRWTKPSISLANEANYSDGHCYAFTVQEMKLGKLVGQPVPGTCTFAGWESLQDNSVRWGVPPLGVKAMNGKYLENWQTEPDIKVWNDYEQVSTGKDQQLEKAVEVLLGEVK</sequence>
<dbReference type="Pfam" id="PF07676">
    <property type="entry name" value="PD40"/>
    <property type="match status" value="2"/>
</dbReference>
<dbReference type="PIRSF" id="PIRSF036421">
    <property type="entry name" value="Tricorn_protease"/>
    <property type="match status" value="1"/>
</dbReference>
<dbReference type="Pfam" id="PF26549">
    <property type="entry name" value="Tricorn_N"/>
    <property type="match status" value="1"/>
</dbReference>
<comment type="subcellular location">
    <subcellularLocation>
        <location evidence="1 7">Cytoplasm</location>
    </subcellularLocation>
</comment>
<feature type="signal peptide" evidence="10">
    <location>
        <begin position="1"/>
        <end position="19"/>
    </location>
</feature>
<feature type="active site" description="Charge relay system" evidence="8">
    <location>
        <position position="1037"/>
    </location>
</feature>
<evidence type="ECO:0000256" key="4">
    <source>
        <dbReference type="ARBA" id="ARBA00022670"/>
    </source>
</evidence>
<evidence type="ECO:0000256" key="7">
    <source>
        <dbReference type="PIRNR" id="PIRNR036421"/>
    </source>
</evidence>
<keyword evidence="15" id="KW-1185">Reference proteome</keyword>
<keyword evidence="3 7" id="KW-0963">Cytoplasm</keyword>
<feature type="active site" description="Charge relay system" evidence="8">
    <location>
        <position position="765"/>
    </location>
</feature>
<dbReference type="GO" id="GO:0005737">
    <property type="term" value="C:cytoplasm"/>
    <property type="evidence" value="ECO:0007669"/>
    <property type="project" value="UniProtKB-SubCell"/>
</dbReference>
<evidence type="ECO:0000256" key="1">
    <source>
        <dbReference type="ARBA" id="ARBA00004496"/>
    </source>
</evidence>
<dbReference type="RefSeq" id="WP_104715150.1">
    <property type="nucleotide sequence ID" value="NZ_PTRA01000004.1"/>
</dbReference>
<evidence type="ECO:0000256" key="10">
    <source>
        <dbReference type="SAM" id="SignalP"/>
    </source>
</evidence>
<keyword evidence="6 7" id="KW-0720">Serine protease</keyword>
<dbReference type="InterPro" id="IPR011042">
    <property type="entry name" value="6-blade_b-propeller_TolB-like"/>
</dbReference>
<reference evidence="15" key="1">
    <citation type="submission" date="2018-02" db="EMBL/GenBank/DDBJ databases">
        <title>Genome sequencing of Solimonas sp. HR-BB.</title>
        <authorList>
            <person name="Lee Y."/>
            <person name="Jeon C.O."/>
        </authorList>
    </citation>
    <scope>NUCLEOTIDE SEQUENCE [LARGE SCALE GENOMIC DNA]</scope>
    <source>
        <strain evidence="15">HR-U</strain>
    </source>
</reference>
<dbReference type="SUPFAM" id="SSF82171">
    <property type="entry name" value="DPP6 N-terminal domain-like"/>
    <property type="match status" value="1"/>
</dbReference>
<feature type="domain" description="Tricorn protease PDZ" evidence="13">
    <location>
        <begin position="803"/>
        <end position="861"/>
    </location>
</feature>
<feature type="domain" description="Tricorn protease C1" evidence="12">
    <location>
        <begin position="703"/>
        <end position="759"/>
    </location>
</feature>
<evidence type="ECO:0000256" key="6">
    <source>
        <dbReference type="ARBA" id="ARBA00022825"/>
    </source>
</evidence>
<feature type="site" description="Transition state stabilizer; via amide nitrogen" evidence="9">
    <location>
        <position position="981"/>
    </location>
</feature>
<feature type="domain" description="Tail specific protease" evidence="11">
    <location>
        <begin position="893"/>
        <end position="1047"/>
    </location>
</feature>
<dbReference type="EC" id="3.4.21.-" evidence="7"/>
<dbReference type="PANTHER" id="PTHR43253:SF1">
    <property type="entry name" value="TRICORN PROTEASE HOMOLOG 2-RELATED"/>
    <property type="match status" value="1"/>
</dbReference>
<proteinExistence type="inferred from homology"/>
<dbReference type="Proteomes" id="UP000239590">
    <property type="component" value="Unassembled WGS sequence"/>
</dbReference>
<feature type="active site" description="Nucleophile" evidence="8">
    <location>
        <position position="980"/>
    </location>
</feature>
<evidence type="ECO:0000259" key="13">
    <source>
        <dbReference type="Pfam" id="PF14685"/>
    </source>
</evidence>
<name>A0A2S7IHY2_9BACT</name>
<evidence type="ECO:0000256" key="3">
    <source>
        <dbReference type="ARBA" id="ARBA00022490"/>
    </source>
</evidence>
<dbReference type="GO" id="GO:0006508">
    <property type="term" value="P:proteolysis"/>
    <property type="evidence" value="ECO:0007669"/>
    <property type="project" value="UniProtKB-UniRule"/>
</dbReference>